<dbReference type="InterPro" id="IPR016169">
    <property type="entry name" value="FAD-bd_PCMH_sub2"/>
</dbReference>
<name>A0A6A7B495_9PLEO</name>
<dbReference type="InterPro" id="IPR016166">
    <property type="entry name" value="FAD-bd_PCMH"/>
</dbReference>
<dbReference type="PROSITE" id="PS51387">
    <property type="entry name" value="FAD_PCMH"/>
    <property type="match status" value="1"/>
</dbReference>
<dbReference type="GO" id="GO:0016491">
    <property type="term" value="F:oxidoreductase activity"/>
    <property type="evidence" value="ECO:0007669"/>
    <property type="project" value="UniProtKB-KW"/>
</dbReference>
<evidence type="ECO:0000259" key="6">
    <source>
        <dbReference type="PROSITE" id="PS51387"/>
    </source>
</evidence>
<comment type="cofactor">
    <cofactor evidence="1">
        <name>FAD</name>
        <dbReference type="ChEBI" id="CHEBI:57692"/>
    </cofactor>
</comment>
<evidence type="ECO:0000313" key="8">
    <source>
        <dbReference type="Proteomes" id="UP000799423"/>
    </source>
</evidence>
<dbReference type="InterPro" id="IPR050416">
    <property type="entry name" value="FAD-linked_Oxidoreductase"/>
</dbReference>
<evidence type="ECO:0000256" key="1">
    <source>
        <dbReference type="ARBA" id="ARBA00001974"/>
    </source>
</evidence>
<dbReference type="Proteomes" id="UP000799423">
    <property type="component" value="Unassembled WGS sequence"/>
</dbReference>
<dbReference type="AlphaFoldDB" id="A0A6A7B495"/>
<evidence type="ECO:0000256" key="4">
    <source>
        <dbReference type="ARBA" id="ARBA00022827"/>
    </source>
</evidence>
<sequence>MRNIPKCLYLAALTPQVACKAVVDGKPTLHTTSWESWEENIARWSTYKAPTFSGVFKPETEDEISQGMAYFAKNNMQYLATKSGGHGNVPTLGYYQNVVQINLDNFQHAAVNSDQSVTIGGGAKMEDLIPTLHKAGREMTVGSFPCVGVHGVMLGGGMGRLMGRYGLISDALLHAKVALWNGTILEASENVNSDLFWGLRGAGHNLGVVIESTYRTWPDEGGLHYNADMIFTDDSIDGVVDAYRAIVEDGLDPSLFLILGYVYDADAKKPLLFMNVVYAHDEKAGHKIAERFASSPEGTPNPITRIVFSESNMDFSELGSGKALPNVCDVNLKNTLWTASTPTLFETGAMKSVYESFAAFVSAHPGANRSILLFEAADGKAIEALPNDYSAYSHRGMMTTNVIIQATWDEDNDGTIAEAANAWGRGVRDLLAKPEISGYDKLHAYVNYANKDEPLEALYGYDEARQQRLVNLKQEYDPHGFFNAYRALPSDMGSWKHAVASENRGRTRDEL</sequence>
<dbReference type="OrthoDB" id="9996127at2759"/>
<dbReference type="Gene3D" id="3.30.465.10">
    <property type="match status" value="1"/>
</dbReference>
<comment type="similarity">
    <text evidence="2">Belongs to the oxygen-dependent FAD-linked oxidoreductase family.</text>
</comment>
<dbReference type="InterPro" id="IPR012951">
    <property type="entry name" value="BBE"/>
</dbReference>
<feature type="domain" description="FAD-binding PCMH-type" evidence="6">
    <location>
        <begin position="47"/>
        <end position="219"/>
    </location>
</feature>
<evidence type="ECO:0000256" key="3">
    <source>
        <dbReference type="ARBA" id="ARBA00022630"/>
    </source>
</evidence>
<dbReference type="EMBL" id="MU006308">
    <property type="protein sequence ID" value="KAF2850044.1"/>
    <property type="molecule type" value="Genomic_DNA"/>
</dbReference>
<keyword evidence="5" id="KW-0560">Oxidoreductase</keyword>
<proteinExistence type="inferred from homology"/>
<dbReference type="Pfam" id="PF08031">
    <property type="entry name" value="BBE"/>
    <property type="match status" value="1"/>
</dbReference>
<keyword evidence="8" id="KW-1185">Reference proteome</keyword>
<evidence type="ECO:0000256" key="5">
    <source>
        <dbReference type="ARBA" id="ARBA00023002"/>
    </source>
</evidence>
<keyword evidence="4" id="KW-0274">FAD</keyword>
<dbReference type="PANTHER" id="PTHR42973">
    <property type="entry name" value="BINDING OXIDOREDUCTASE, PUTATIVE (AFU_ORTHOLOGUE AFUA_1G17690)-RELATED"/>
    <property type="match status" value="1"/>
</dbReference>
<dbReference type="Pfam" id="PF01565">
    <property type="entry name" value="FAD_binding_4"/>
    <property type="match status" value="1"/>
</dbReference>
<evidence type="ECO:0000313" key="7">
    <source>
        <dbReference type="EMBL" id="KAF2850044.1"/>
    </source>
</evidence>
<keyword evidence="3" id="KW-0285">Flavoprotein</keyword>
<dbReference type="GO" id="GO:0071949">
    <property type="term" value="F:FAD binding"/>
    <property type="evidence" value="ECO:0007669"/>
    <property type="project" value="InterPro"/>
</dbReference>
<gene>
    <name evidence="7" type="ORF">T440DRAFT_451083</name>
</gene>
<dbReference type="PANTHER" id="PTHR42973:SF39">
    <property type="entry name" value="FAD-BINDING PCMH-TYPE DOMAIN-CONTAINING PROTEIN"/>
    <property type="match status" value="1"/>
</dbReference>
<dbReference type="InterPro" id="IPR006094">
    <property type="entry name" value="Oxid_FAD_bind_N"/>
</dbReference>
<accession>A0A6A7B495</accession>
<dbReference type="Gene3D" id="3.40.462.20">
    <property type="match status" value="1"/>
</dbReference>
<evidence type="ECO:0000256" key="2">
    <source>
        <dbReference type="ARBA" id="ARBA00005466"/>
    </source>
</evidence>
<dbReference type="SUPFAM" id="SSF56176">
    <property type="entry name" value="FAD-binding/transporter-associated domain-like"/>
    <property type="match status" value="1"/>
</dbReference>
<organism evidence="7 8">
    <name type="scientific">Plenodomus tracheiphilus IPT5</name>
    <dbReference type="NCBI Taxonomy" id="1408161"/>
    <lineage>
        <taxon>Eukaryota</taxon>
        <taxon>Fungi</taxon>
        <taxon>Dikarya</taxon>
        <taxon>Ascomycota</taxon>
        <taxon>Pezizomycotina</taxon>
        <taxon>Dothideomycetes</taxon>
        <taxon>Pleosporomycetidae</taxon>
        <taxon>Pleosporales</taxon>
        <taxon>Pleosporineae</taxon>
        <taxon>Leptosphaeriaceae</taxon>
        <taxon>Plenodomus</taxon>
    </lineage>
</organism>
<dbReference type="InterPro" id="IPR036318">
    <property type="entry name" value="FAD-bd_PCMH-like_sf"/>
</dbReference>
<reference evidence="7" key="1">
    <citation type="submission" date="2020-01" db="EMBL/GenBank/DDBJ databases">
        <authorList>
            <consortium name="DOE Joint Genome Institute"/>
            <person name="Haridas S."/>
            <person name="Albert R."/>
            <person name="Binder M."/>
            <person name="Bloem J."/>
            <person name="Labutti K."/>
            <person name="Salamov A."/>
            <person name="Andreopoulos B."/>
            <person name="Baker S.E."/>
            <person name="Barry K."/>
            <person name="Bills G."/>
            <person name="Bluhm B.H."/>
            <person name="Cannon C."/>
            <person name="Castanera R."/>
            <person name="Culley D.E."/>
            <person name="Daum C."/>
            <person name="Ezra D."/>
            <person name="Gonzalez J.B."/>
            <person name="Henrissat B."/>
            <person name="Kuo A."/>
            <person name="Liang C."/>
            <person name="Lipzen A."/>
            <person name="Lutzoni F."/>
            <person name="Magnuson J."/>
            <person name="Mondo S."/>
            <person name="Nolan M."/>
            <person name="Ohm R."/>
            <person name="Pangilinan J."/>
            <person name="Park H.-J."/>
            <person name="Ramirez L."/>
            <person name="Alfaro M."/>
            <person name="Sun H."/>
            <person name="Tritt A."/>
            <person name="Yoshinaga Y."/>
            <person name="Zwiers L.-H."/>
            <person name="Turgeon B.G."/>
            <person name="Goodwin S.B."/>
            <person name="Spatafora J.W."/>
            <person name="Crous P.W."/>
            <person name="Grigoriev I.V."/>
        </authorList>
    </citation>
    <scope>NUCLEOTIDE SEQUENCE</scope>
    <source>
        <strain evidence="7">IPT5</strain>
    </source>
</reference>
<protein>
    <submittedName>
        <fullName evidence="7">FAD-binding domain-containing protein</fullName>
    </submittedName>
</protein>